<organism evidence="1 2">
    <name type="scientific">Paxillus involutus ATCC 200175</name>
    <dbReference type="NCBI Taxonomy" id="664439"/>
    <lineage>
        <taxon>Eukaryota</taxon>
        <taxon>Fungi</taxon>
        <taxon>Dikarya</taxon>
        <taxon>Basidiomycota</taxon>
        <taxon>Agaricomycotina</taxon>
        <taxon>Agaricomycetes</taxon>
        <taxon>Agaricomycetidae</taxon>
        <taxon>Boletales</taxon>
        <taxon>Paxilineae</taxon>
        <taxon>Paxillaceae</taxon>
        <taxon>Paxillus</taxon>
    </lineage>
</organism>
<feature type="non-terminal residue" evidence="1">
    <location>
        <position position="1"/>
    </location>
</feature>
<dbReference type="Proteomes" id="UP000053647">
    <property type="component" value="Unassembled WGS sequence"/>
</dbReference>
<proteinExistence type="predicted"/>
<evidence type="ECO:0000313" key="2">
    <source>
        <dbReference type="Proteomes" id="UP000053647"/>
    </source>
</evidence>
<sequence>NHVGSIHLVIDGWTSPFSALYLGVVVVWFAEGKIWRSVLEFLRLKKRHTGLYLARVTADCLRRFGLEKKVYLA</sequence>
<dbReference type="HOGENOM" id="CLU_190880_0_0_1"/>
<accession>A0A0C9SVX7</accession>
<protein>
    <submittedName>
        <fullName evidence="1">Uncharacterized protein</fullName>
    </submittedName>
</protein>
<evidence type="ECO:0000313" key="1">
    <source>
        <dbReference type="EMBL" id="KIJ06880.1"/>
    </source>
</evidence>
<dbReference type="AlphaFoldDB" id="A0A0C9SVX7"/>
<reference evidence="2" key="2">
    <citation type="submission" date="2015-01" db="EMBL/GenBank/DDBJ databases">
        <title>Evolutionary Origins and Diversification of the Mycorrhizal Mutualists.</title>
        <authorList>
            <consortium name="DOE Joint Genome Institute"/>
            <consortium name="Mycorrhizal Genomics Consortium"/>
            <person name="Kohler A."/>
            <person name="Kuo A."/>
            <person name="Nagy L.G."/>
            <person name="Floudas D."/>
            <person name="Copeland A."/>
            <person name="Barry K.W."/>
            <person name="Cichocki N."/>
            <person name="Veneault-Fourrey C."/>
            <person name="LaButti K."/>
            <person name="Lindquist E.A."/>
            <person name="Lipzen A."/>
            <person name="Lundell T."/>
            <person name="Morin E."/>
            <person name="Murat C."/>
            <person name="Riley R."/>
            <person name="Ohm R."/>
            <person name="Sun H."/>
            <person name="Tunlid A."/>
            <person name="Henrissat B."/>
            <person name="Grigoriev I.V."/>
            <person name="Hibbett D.S."/>
            <person name="Martin F."/>
        </authorList>
    </citation>
    <scope>NUCLEOTIDE SEQUENCE [LARGE SCALE GENOMIC DNA]</scope>
    <source>
        <strain evidence="2">ATCC 200175</strain>
    </source>
</reference>
<dbReference type="EMBL" id="KN820115">
    <property type="protein sequence ID" value="KIJ06880.1"/>
    <property type="molecule type" value="Genomic_DNA"/>
</dbReference>
<gene>
    <name evidence="1" type="ORF">PAXINDRAFT_91339</name>
</gene>
<dbReference type="OrthoDB" id="2628656at2759"/>
<keyword evidence="2" id="KW-1185">Reference proteome</keyword>
<reference evidence="1 2" key="1">
    <citation type="submission" date="2014-06" db="EMBL/GenBank/DDBJ databases">
        <authorList>
            <consortium name="DOE Joint Genome Institute"/>
            <person name="Kuo A."/>
            <person name="Kohler A."/>
            <person name="Nagy L.G."/>
            <person name="Floudas D."/>
            <person name="Copeland A."/>
            <person name="Barry K.W."/>
            <person name="Cichocki N."/>
            <person name="Veneault-Fourrey C."/>
            <person name="LaButti K."/>
            <person name="Lindquist E.A."/>
            <person name="Lipzen A."/>
            <person name="Lundell T."/>
            <person name="Morin E."/>
            <person name="Murat C."/>
            <person name="Sun H."/>
            <person name="Tunlid A."/>
            <person name="Henrissat B."/>
            <person name="Grigoriev I.V."/>
            <person name="Hibbett D.S."/>
            <person name="Martin F."/>
            <person name="Nordberg H.P."/>
            <person name="Cantor M.N."/>
            <person name="Hua S.X."/>
        </authorList>
    </citation>
    <scope>NUCLEOTIDE SEQUENCE [LARGE SCALE GENOMIC DNA]</scope>
    <source>
        <strain evidence="1 2">ATCC 200175</strain>
    </source>
</reference>
<name>A0A0C9SVX7_PAXIN</name>